<evidence type="ECO:0000313" key="3">
    <source>
        <dbReference type="Proteomes" id="UP000799538"/>
    </source>
</evidence>
<keyword evidence="1" id="KW-1133">Transmembrane helix</keyword>
<sequence>MDTVTAEHSYSYVKRGTPPPYRIDQTFAMNTPSSVMYAFQDYYDNWIEDLAIRLTNNIRQFNNVSGQSPSYGGVAYSTEQVFSVRWVWLILPVVLMLLSLILLAMTAYTTHDNGVEHWKNDALPLLHTSIDPEIPARARRPEDMAEEYVTLLRSTEDSSLVKAEAYESYPSRGTLAWRDMKEKVSLVFHW</sequence>
<evidence type="ECO:0000313" key="2">
    <source>
        <dbReference type="EMBL" id="KAF2219288.1"/>
    </source>
</evidence>
<protein>
    <submittedName>
        <fullName evidence="2">Uncharacterized protein</fullName>
    </submittedName>
</protein>
<reference evidence="3" key="1">
    <citation type="journal article" date="2020" name="Stud. Mycol.">
        <title>101 Dothideomycetes genomes: A test case for predicting lifestyles and emergence of pathogens.</title>
        <authorList>
            <person name="Haridas S."/>
            <person name="Albert R."/>
            <person name="Binder M."/>
            <person name="Bloem J."/>
            <person name="LaButti K."/>
            <person name="Salamov A."/>
            <person name="Andreopoulos B."/>
            <person name="Baker S."/>
            <person name="Barry K."/>
            <person name="Bills G."/>
            <person name="Bluhm B."/>
            <person name="Cannon C."/>
            <person name="Castanera R."/>
            <person name="Culley D."/>
            <person name="Daum C."/>
            <person name="Ezra D."/>
            <person name="Gonzalez J."/>
            <person name="Henrissat B."/>
            <person name="Kuo A."/>
            <person name="Liang C."/>
            <person name="Lipzen A."/>
            <person name="Lutzoni F."/>
            <person name="Magnuson J."/>
            <person name="Mondo S."/>
            <person name="Nolan M."/>
            <person name="Ohm R."/>
            <person name="Pangilinan J."/>
            <person name="Park H.-J."/>
            <person name="Ramirez L."/>
            <person name="Alfaro M."/>
            <person name="Sun H."/>
            <person name="Tritt A."/>
            <person name="Yoshinaga Y."/>
            <person name="Zwiers L.-H."/>
            <person name="Turgeon B."/>
            <person name="Goodwin S."/>
            <person name="Spatafora J."/>
            <person name="Crous P."/>
            <person name="Grigoriev I."/>
        </authorList>
    </citation>
    <scope>NUCLEOTIDE SEQUENCE [LARGE SCALE GENOMIC DNA]</scope>
    <source>
        <strain evidence="3">CECT 20119</strain>
    </source>
</reference>
<gene>
    <name evidence="2" type="ORF">BDZ85DRAFT_285463</name>
</gene>
<dbReference type="EMBL" id="ML992517">
    <property type="protein sequence ID" value="KAF2219288.1"/>
    <property type="molecule type" value="Genomic_DNA"/>
</dbReference>
<dbReference type="Proteomes" id="UP000799538">
    <property type="component" value="Unassembled WGS sequence"/>
</dbReference>
<feature type="transmembrane region" description="Helical" evidence="1">
    <location>
        <begin position="86"/>
        <end position="109"/>
    </location>
</feature>
<dbReference type="PANTHER" id="PTHR35394">
    <property type="entry name" value="DUF3176 DOMAIN-CONTAINING PROTEIN"/>
    <property type="match status" value="1"/>
</dbReference>
<accession>A0A6A6G183</accession>
<dbReference type="OrthoDB" id="5242705at2759"/>
<dbReference type="PANTHER" id="PTHR35394:SF5">
    <property type="entry name" value="DUF3176 DOMAIN-CONTAINING PROTEIN"/>
    <property type="match status" value="1"/>
</dbReference>
<name>A0A6A6G183_9PEZI</name>
<organism evidence="2 3">
    <name type="scientific">Elsinoe ampelina</name>
    <dbReference type="NCBI Taxonomy" id="302913"/>
    <lineage>
        <taxon>Eukaryota</taxon>
        <taxon>Fungi</taxon>
        <taxon>Dikarya</taxon>
        <taxon>Ascomycota</taxon>
        <taxon>Pezizomycotina</taxon>
        <taxon>Dothideomycetes</taxon>
        <taxon>Dothideomycetidae</taxon>
        <taxon>Myriangiales</taxon>
        <taxon>Elsinoaceae</taxon>
        <taxon>Elsinoe</taxon>
    </lineage>
</organism>
<evidence type="ECO:0000256" key="1">
    <source>
        <dbReference type="SAM" id="Phobius"/>
    </source>
</evidence>
<dbReference type="AlphaFoldDB" id="A0A6A6G183"/>
<keyword evidence="3" id="KW-1185">Reference proteome</keyword>
<keyword evidence="1" id="KW-0812">Transmembrane</keyword>
<keyword evidence="1" id="KW-0472">Membrane</keyword>
<proteinExistence type="predicted"/>